<keyword evidence="3 7" id="KW-1134">Transmembrane beta strand</keyword>
<dbReference type="Pfam" id="PF07715">
    <property type="entry name" value="Plug"/>
    <property type="match status" value="1"/>
</dbReference>
<dbReference type="SMART" id="SM00965">
    <property type="entry name" value="STN"/>
    <property type="match status" value="1"/>
</dbReference>
<evidence type="ECO:0000313" key="11">
    <source>
        <dbReference type="Proteomes" id="UP000295292"/>
    </source>
</evidence>
<dbReference type="Pfam" id="PF13715">
    <property type="entry name" value="CarbopepD_reg_2"/>
    <property type="match status" value="1"/>
</dbReference>
<accession>A0A4R6WHN8</accession>
<evidence type="ECO:0000313" key="10">
    <source>
        <dbReference type="EMBL" id="TDQ77917.1"/>
    </source>
</evidence>
<dbReference type="InterPro" id="IPR023997">
    <property type="entry name" value="TonB-dep_OMP_SusC/RagA_CS"/>
</dbReference>
<keyword evidence="5 7" id="KW-0472">Membrane</keyword>
<reference evidence="10 11" key="1">
    <citation type="submission" date="2019-03" db="EMBL/GenBank/DDBJ databases">
        <title>Genomic Encyclopedia of Archaeal and Bacterial Type Strains, Phase II (KMG-II): from individual species to whole genera.</title>
        <authorList>
            <person name="Goeker M."/>
        </authorList>
    </citation>
    <scope>NUCLEOTIDE SEQUENCE [LARGE SCALE GENOMIC DNA]</scope>
    <source>
        <strain evidence="10 11">DSM 28353</strain>
    </source>
</reference>
<comment type="subcellular location">
    <subcellularLocation>
        <location evidence="1 7">Cell outer membrane</location>
        <topology evidence="1 7">Multi-pass membrane protein</topology>
    </subcellularLocation>
</comment>
<evidence type="ECO:0000256" key="6">
    <source>
        <dbReference type="ARBA" id="ARBA00023237"/>
    </source>
</evidence>
<dbReference type="GO" id="GO:0009279">
    <property type="term" value="C:cell outer membrane"/>
    <property type="evidence" value="ECO:0007669"/>
    <property type="project" value="UniProtKB-SubCell"/>
</dbReference>
<keyword evidence="8" id="KW-1133">Transmembrane helix</keyword>
<dbReference type="Gene3D" id="2.170.130.10">
    <property type="entry name" value="TonB-dependent receptor, plug domain"/>
    <property type="match status" value="1"/>
</dbReference>
<evidence type="ECO:0000256" key="8">
    <source>
        <dbReference type="SAM" id="Phobius"/>
    </source>
</evidence>
<dbReference type="RefSeq" id="WP_133584187.1">
    <property type="nucleotide sequence ID" value="NZ_SNYV01000013.1"/>
</dbReference>
<dbReference type="InterPro" id="IPR037066">
    <property type="entry name" value="Plug_dom_sf"/>
</dbReference>
<dbReference type="InterPro" id="IPR023996">
    <property type="entry name" value="TonB-dep_OMP_SusC/RagA"/>
</dbReference>
<protein>
    <submittedName>
        <fullName evidence="10">TonB-linked SusC/RagA family outer membrane protein</fullName>
    </submittedName>
</protein>
<dbReference type="Gene3D" id="2.40.170.20">
    <property type="entry name" value="TonB-dependent receptor, beta-barrel domain"/>
    <property type="match status" value="1"/>
</dbReference>
<dbReference type="NCBIfam" id="TIGR04057">
    <property type="entry name" value="SusC_RagA_signa"/>
    <property type="match status" value="1"/>
</dbReference>
<dbReference type="InterPro" id="IPR011662">
    <property type="entry name" value="Secretin/TonB_short_N"/>
</dbReference>
<name>A0A4R6WHN8_9SPHI</name>
<dbReference type="EMBL" id="SNYV01000013">
    <property type="protein sequence ID" value="TDQ77917.1"/>
    <property type="molecule type" value="Genomic_DNA"/>
</dbReference>
<evidence type="ECO:0000259" key="9">
    <source>
        <dbReference type="SMART" id="SM00965"/>
    </source>
</evidence>
<keyword evidence="2 7" id="KW-0813">Transport</keyword>
<dbReference type="InterPro" id="IPR008969">
    <property type="entry name" value="CarboxyPept-like_regulatory"/>
</dbReference>
<proteinExistence type="inferred from homology"/>
<sequence length="1144" mass="127013">MNKEFLIQGKTIREYWARYQRVLRPFRYTLLIMKITALLTVVFTFQVSALTFGQQISLSYQKASLKTVIRSLSNQGKIDFVYKDRFLEQANPVTVELKNVSVDNALQQVFRNQPFSYQIEDGIVYIMPRIAKEQGKGLSNEVDKRQQALRGRVTNDKGENLVGASVRVKNTKIATGTNELGAFELNNVPEDAIIVVTHMAYEKQEITVSKSSATLQIVLKPATNSLDETIVQAYGTTSKRYNIGSISQISAADIEKQPVMNLLQTMQGLIPGVTINTTGGAPGAQQRIQLRGQNTIMNTNYGALPFDQPLILIDGIPYAPQNNSFIASAAKLGGSSGMSPLNSINPADIESITVLKDADATSIYGSQGLNGVVLITTKKGIAGKTTLKVDAYTAPERSAKIVSMLNTEQYLALRKEALTNDGMTDFSPTPGNIANYPELFLFDQSKYTNWYKEFYGGTATNNTINASLTGGKEGVNYIISSGFTKATYNFPGDFKNERASVHTGFSYNPAESKLSVDFGTDFSYNLDKSAALELTKALLLPPNLPDMLNPDGSLVWNYNGFNFTSYQMQGSLLTRSKLINKSMNSSLRIAYRILPGLKISSNIGYSYFYSDQLSQAPRSSYPPSQGSFSNARFSDVINQTLNVEPQLEYQKNISKGRLTVLFGGTYKNNSNTQDIISSYNYANDALLGSPNGGSTKYLTNTNSPYKYMAAFGRINYIHDGKYIANVTGRRDGSSNFGPNRQFGNFGSAGLGWIISEEAFFAKAVPFINFAKLSTNYGTVGSDGIGAYMFQDYWFGSGSGTFQGLTPYMPNKLFNPDFSWGVKKMWNASSEISLLNSRLNLNLSWYQNRTSNQLTTTPLPTQTGFSSVLQNLDATVENKGWEIFVSSENVKRDDFSWSSSFNITINRNKLIAYKGLESSPYRDMYKIGQSTSTLYLFDYKGVNSETGVFEFYKADGVTPVYSPLNPGAYGASHDRTAMMDLQPRFTGGLTNSFSYKGFDLSFLFQFAKQKGYNHLYNLVTEDYKYNKPSAIFDLQRWQQPGDEHADLQRLTDRAGTAAANAVYYFRNSTGAFGDASYIRLKNLSLSHRFSGAWLQNAKIQHFRLFMNIQNLFTITGYKLGDPEMNGNLYGIPPQRTIAFGTSLTF</sequence>
<dbReference type="InterPro" id="IPR012910">
    <property type="entry name" value="Plug_dom"/>
</dbReference>
<feature type="domain" description="Secretin/TonB short N-terminal" evidence="9">
    <location>
        <begin position="78"/>
        <end position="129"/>
    </location>
</feature>
<dbReference type="Pfam" id="PF07660">
    <property type="entry name" value="STN"/>
    <property type="match status" value="1"/>
</dbReference>
<dbReference type="InterPro" id="IPR036942">
    <property type="entry name" value="Beta-barrel_TonB_sf"/>
</dbReference>
<evidence type="ECO:0000256" key="4">
    <source>
        <dbReference type="ARBA" id="ARBA00022692"/>
    </source>
</evidence>
<dbReference type="Proteomes" id="UP000295292">
    <property type="component" value="Unassembled WGS sequence"/>
</dbReference>
<keyword evidence="11" id="KW-1185">Reference proteome</keyword>
<dbReference type="PROSITE" id="PS52016">
    <property type="entry name" value="TONB_DEPENDENT_REC_3"/>
    <property type="match status" value="1"/>
</dbReference>
<dbReference type="SUPFAM" id="SSF56935">
    <property type="entry name" value="Porins"/>
    <property type="match status" value="1"/>
</dbReference>
<evidence type="ECO:0000256" key="3">
    <source>
        <dbReference type="ARBA" id="ARBA00022452"/>
    </source>
</evidence>
<dbReference type="Gene3D" id="2.60.40.1120">
    <property type="entry name" value="Carboxypeptidase-like, regulatory domain"/>
    <property type="match status" value="1"/>
</dbReference>
<dbReference type="InterPro" id="IPR039426">
    <property type="entry name" value="TonB-dep_rcpt-like"/>
</dbReference>
<evidence type="ECO:0000256" key="2">
    <source>
        <dbReference type="ARBA" id="ARBA00022448"/>
    </source>
</evidence>
<organism evidence="10 11">
    <name type="scientific">Sphingobacterium yanglingense</name>
    <dbReference type="NCBI Taxonomy" id="1437280"/>
    <lineage>
        <taxon>Bacteria</taxon>
        <taxon>Pseudomonadati</taxon>
        <taxon>Bacteroidota</taxon>
        <taxon>Sphingobacteriia</taxon>
        <taxon>Sphingobacteriales</taxon>
        <taxon>Sphingobacteriaceae</taxon>
        <taxon>Sphingobacterium</taxon>
    </lineage>
</organism>
<keyword evidence="4 7" id="KW-0812">Transmembrane</keyword>
<feature type="transmembrane region" description="Helical" evidence="8">
    <location>
        <begin position="28"/>
        <end position="52"/>
    </location>
</feature>
<dbReference type="NCBIfam" id="TIGR04056">
    <property type="entry name" value="OMP_RagA_SusC"/>
    <property type="match status" value="1"/>
</dbReference>
<dbReference type="AlphaFoldDB" id="A0A4R6WHN8"/>
<keyword evidence="6 7" id="KW-0998">Cell outer membrane</keyword>
<dbReference type="Gene3D" id="3.55.50.30">
    <property type="match status" value="1"/>
</dbReference>
<comment type="caution">
    <text evidence="10">The sequence shown here is derived from an EMBL/GenBank/DDBJ whole genome shotgun (WGS) entry which is preliminary data.</text>
</comment>
<dbReference type="SUPFAM" id="SSF49464">
    <property type="entry name" value="Carboxypeptidase regulatory domain-like"/>
    <property type="match status" value="1"/>
</dbReference>
<gene>
    <name evidence="10" type="ORF">CLV99_1888</name>
</gene>
<evidence type="ECO:0000256" key="1">
    <source>
        <dbReference type="ARBA" id="ARBA00004571"/>
    </source>
</evidence>
<dbReference type="OrthoDB" id="9768177at2"/>
<evidence type="ECO:0000256" key="7">
    <source>
        <dbReference type="PROSITE-ProRule" id="PRU01360"/>
    </source>
</evidence>
<comment type="similarity">
    <text evidence="7">Belongs to the TonB-dependent receptor family.</text>
</comment>
<evidence type="ECO:0000256" key="5">
    <source>
        <dbReference type="ARBA" id="ARBA00023136"/>
    </source>
</evidence>